<comment type="caution">
    <text evidence="1">The sequence shown here is derived from an EMBL/GenBank/DDBJ whole genome shotgun (WGS) entry which is preliminary data.</text>
</comment>
<reference evidence="1 2" key="1">
    <citation type="submission" date="2013-01" db="EMBL/GenBank/DDBJ databases">
        <authorList>
            <person name="Harkins D.M."/>
            <person name="Durkin A.S."/>
            <person name="Brinkac L.M."/>
            <person name="Haft D.H."/>
            <person name="Selengut J.D."/>
            <person name="Sanka R."/>
            <person name="DePew J."/>
            <person name="Purushe J."/>
            <person name="Hartskeerl R.A."/>
            <person name="Ahmed A."/>
            <person name="van der Linden H."/>
            <person name="Goris M.G.A."/>
            <person name="Vinetz J.M."/>
            <person name="Sutton G.G."/>
            <person name="Nierman W.C."/>
            <person name="Fouts D.E."/>
        </authorList>
    </citation>
    <scope>NUCLEOTIDE SEQUENCE [LARGE SCALE GENOMIC DNA]</scope>
    <source>
        <strain evidence="1 2">MAVJ 401</strain>
    </source>
</reference>
<accession>M6JL83</accession>
<proteinExistence type="predicted"/>
<organism evidence="1 2">
    <name type="scientific">Leptospira santarosai serovar Arenal str. MAVJ 401</name>
    <dbReference type="NCBI Taxonomy" id="1049976"/>
    <lineage>
        <taxon>Bacteria</taxon>
        <taxon>Pseudomonadati</taxon>
        <taxon>Spirochaetota</taxon>
        <taxon>Spirochaetia</taxon>
        <taxon>Leptospirales</taxon>
        <taxon>Leptospiraceae</taxon>
        <taxon>Leptospira</taxon>
    </lineage>
</organism>
<dbReference type="AlphaFoldDB" id="M6JL83"/>
<dbReference type="EMBL" id="AHMU02000027">
    <property type="protein sequence ID" value="EMN22466.1"/>
    <property type="molecule type" value="Genomic_DNA"/>
</dbReference>
<name>M6JL83_9LEPT</name>
<sequence>MEEKRFPFLTLAYWEKSGNFRGVKTINCSSDGKKSAYTPLLLISTE</sequence>
<evidence type="ECO:0000313" key="2">
    <source>
        <dbReference type="Proteomes" id="UP000012106"/>
    </source>
</evidence>
<protein>
    <submittedName>
        <fullName evidence="1">Uncharacterized protein</fullName>
    </submittedName>
</protein>
<gene>
    <name evidence="1" type="ORF">LEP1GSC063_4139</name>
</gene>
<evidence type="ECO:0000313" key="1">
    <source>
        <dbReference type="EMBL" id="EMN22466.1"/>
    </source>
</evidence>
<dbReference type="Proteomes" id="UP000012106">
    <property type="component" value="Unassembled WGS sequence"/>
</dbReference>